<feature type="coiled-coil region" evidence="1">
    <location>
        <begin position="42"/>
        <end position="76"/>
    </location>
</feature>
<evidence type="ECO:0000256" key="1">
    <source>
        <dbReference type="SAM" id="Coils"/>
    </source>
</evidence>
<name>C3ZJW9_BRAFL</name>
<feature type="region of interest" description="Disordered" evidence="2">
    <location>
        <begin position="1"/>
        <end position="23"/>
    </location>
</feature>
<dbReference type="InParanoid" id="C3ZJW9"/>
<proteinExistence type="predicted"/>
<evidence type="ECO:0000313" key="3">
    <source>
        <dbReference type="EMBL" id="EEN47136.1"/>
    </source>
</evidence>
<organism>
    <name type="scientific">Branchiostoma floridae</name>
    <name type="common">Florida lancelet</name>
    <name type="synonym">Amphioxus</name>
    <dbReference type="NCBI Taxonomy" id="7739"/>
    <lineage>
        <taxon>Eukaryota</taxon>
        <taxon>Metazoa</taxon>
        <taxon>Chordata</taxon>
        <taxon>Cephalochordata</taxon>
        <taxon>Leptocardii</taxon>
        <taxon>Amphioxiformes</taxon>
        <taxon>Branchiostomatidae</taxon>
        <taxon>Branchiostoma</taxon>
    </lineage>
</organism>
<accession>C3ZJW9</accession>
<dbReference type="AlphaFoldDB" id="C3ZJW9"/>
<feature type="coiled-coil region" evidence="1">
    <location>
        <begin position="102"/>
        <end position="179"/>
    </location>
</feature>
<gene>
    <name evidence="3" type="ORF">BRAFLDRAFT_105531</name>
</gene>
<protein>
    <submittedName>
        <fullName evidence="3">Uncharacterized protein</fullName>
    </submittedName>
</protein>
<reference evidence="3" key="1">
    <citation type="journal article" date="2008" name="Nature">
        <title>The amphioxus genome and the evolution of the chordate karyotype.</title>
        <authorList>
            <consortium name="US DOE Joint Genome Institute (JGI-PGF)"/>
            <person name="Putnam N.H."/>
            <person name="Butts T."/>
            <person name="Ferrier D.E.K."/>
            <person name="Furlong R.F."/>
            <person name="Hellsten U."/>
            <person name="Kawashima T."/>
            <person name="Robinson-Rechavi M."/>
            <person name="Shoguchi E."/>
            <person name="Terry A."/>
            <person name="Yu J.-K."/>
            <person name="Benito-Gutierrez E.L."/>
            <person name="Dubchak I."/>
            <person name="Garcia-Fernandez J."/>
            <person name="Gibson-Brown J.J."/>
            <person name="Grigoriev I.V."/>
            <person name="Horton A.C."/>
            <person name="de Jong P.J."/>
            <person name="Jurka J."/>
            <person name="Kapitonov V.V."/>
            <person name="Kohara Y."/>
            <person name="Kuroki Y."/>
            <person name="Lindquist E."/>
            <person name="Lucas S."/>
            <person name="Osoegawa K."/>
            <person name="Pennacchio L.A."/>
            <person name="Salamov A.A."/>
            <person name="Satou Y."/>
            <person name="Sauka-Spengler T."/>
            <person name="Schmutz J."/>
            <person name="Shin-I T."/>
            <person name="Toyoda A."/>
            <person name="Bronner-Fraser M."/>
            <person name="Fujiyama A."/>
            <person name="Holland L.Z."/>
            <person name="Holland P.W.H."/>
            <person name="Satoh N."/>
            <person name="Rokhsar D.S."/>
        </authorList>
    </citation>
    <scope>NUCLEOTIDE SEQUENCE [LARGE SCALE GENOMIC DNA]</scope>
    <source>
        <strain evidence="3">S238N-H82</strain>
        <tissue evidence="3">Testes</tissue>
    </source>
</reference>
<sequence length="375" mass="42693">MATGGRPEVPEEEPEIDPYQGLDNEELKIALKLAEEETRGLYADLKTTMEEHERAKQELEQKLTKALQEKQTITKERDAAVAKLRGVKDDSVAKDHRNSQRIKDLQSKLQEKTLECKRLLRSNELLRKKLNAQQAKMKFEVDKEVKKFKNQQRKLEEENEEAQKEAKEAAKKVQLLQKQTLRSHGWQSLSKEFRIKTYTGVRRGNLADIVDNLDDVSCPDFKKDVKARLELVKKMHTNGQVHVYKGGNHEGSKRVFYRYFMFVRANTTGTYDVFLASLCRKEEELGFWGILGKAVLLMQIVADQILAPALSRSIITADDEDVSLTPAAALALSRGAVPKGLEDKIIEFEFVEDLIDKGFLVPSGDGSQMTLNFVQ</sequence>
<keyword evidence="1" id="KW-0175">Coiled coil</keyword>
<evidence type="ECO:0000256" key="2">
    <source>
        <dbReference type="SAM" id="MobiDB-lite"/>
    </source>
</evidence>
<dbReference type="EMBL" id="GG666634">
    <property type="protein sequence ID" value="EEN47136.1"/>
    <property type="molecule type" value="Genomic_DNA"/>
</dbReference>